<dbReference type="KEGG" id="tso:IZ6_29190"/>
<protein>
    <submittedName>
        <fullName evidence="3">Amylo-alpha-1,6-glucosidase</fullName>
    </submittedName>
</protein>
<dbReference type="Gene3D" id="1.50.10.10">
    <property type="match status" value="1"/>
</dbReference>
<evidence type="ECO:0000313" key="4">
    <source>
        <dbReference type="Proteomes" id="UP000515317"/>
    </source>
</evidence>
<keyword evidence="4" id="KW-1185">Reference proteome</keyword>
<dbReference type="InterPro" id="IPR054491">
    <property type="entry name" value="MGH1-like_GH"/>
</dbReference>
<sequence>MNEALASQFYIPARATLDGGRPSRLKHGDTFAVLDTQGDLMAFEGNPDGLYHRDTRHLSHFEIRLNGARPLRLSANIASDNAALTADLTNPDFFEGDRLALPKDTIHLQRLKFVWQGAMYERIAVFNYDEEERRIRISATFDCDFADLFEARGQRRASRGVRHVQVTNRGDVDFVYTGLDGEERRTRLQFTPQPDGIETSFAYYDMRIKPQEKRVFFIRVGCGPEIGDGWQSRDFFRAFADARRALRKLQDRPARLQSSSVLLEDTVNRSIADLSMLVTETEHGSYPYAGIPWFSTPFGRDGIITALMMLWIDPSVAKGALKLLAATQAKDSDPFRDSEPGKILHEMRFGEMAALREVPFGLYYGSVDSTPLFVLLAGEYLRRTGDLDTIRGLWSNIKAALDWIEHFGDVDGDGFVEYHRQRDTGLVNQGWKDSIDSVFHANGDLAEGPIALCEVQAYVYGAWKEAAYMAHRLGLRSEWGKYDLRAEDIRARFEQSFWCEELGTYALALDGKKEKCAVPTSNPGHALFTGIADSERAARVARQLLEPDMFSGWGIRTVGTSAPRYNPMSYHNGSIWPHDNGLIALGLARYGMKEQVLKVFRGLVEAAGHIELRRLPELFCGFGRKQREGPIGYPVACSPQAWAAATPLALIQASLGLTLDHDEREIRFNLPMLPEFVDRLYIKNLQLGEASADLLLTRHGNDAAITVVNRSNGVRIIETH</sequence>
<dbReference type="Pfam" id="PF22422">
    <property type="entry name" value="MGH1-like_GH"/>
    <property type="match status" value="1"/>
</dbReference>
<feature type="domain" description="Mannosylglycerate hydrolase MGH1-like glycoside hydrolase" evidence="2">
    <location>
        <begin position="308"/>
        <end position="609"/>
    </location>
</feature>
<accession>A0A6S6QNT1</accession>
<name>A0A6S6QNT1_9HYPH</name>
<dbReference type="EMBL" id="AP023361">
    <property type="protein sequence ID" value="BCJ92184.1"/>
    <property type="molecule type" value="Genomic_DNA"/>
</dbReference>
<dbReference type="Proteomes" id="UP000515317">
    <property type="component" value="Chromosome"/>
</dbReference>
<dbReference type="InterPro" id="IPR032856">
    <property type="entry name" value="GDE_N_bis"/>
</dbReference>
<dbReference type="InterPro" id="IPR012341">
    <property type="entry name" value="6hp_glycosidase-like_sf"/>
</dbReference>
<dbReference type="Pfam" id="PF14742">
    <property type="entry name" value="GDE_N_bis"/>
    <property type="match status" value="1"/>
</dbReference>
<dbReference type="AlphaFoldDB" id="A0A6S6QNT1"/>
<feature type="domain" description="Putative glycogen debranching enzyme N-terminal" evidence="1">
    <location>
        <begin position="25"/>
        <end position="218"/>
    </location>
</feature>
<dbReference type="InterPro" id="IPR008928">
    <property type="entry name" value="6-hairpin_glycosidase_sf"/>
</dbReference>
<dbReference type="GO" id="GO:0005975">
    <property type="term" value="P:carbohydrate metabolic process"/>
    <property type="evidence" value="ECO:0007669"/>
    <property type="project" value="InterPro"/>
</dbReference>
<evidence type="ECO:0000313" key="3">
    <source>
        <dbReference type="EMBL" id="BCJ92184.1"/>
    </source>
</evidence>
<reference evidence="3 4" key="1">
    <citation type="submission" date="2020-08" db="EMBL/GenBank/DDBJ databases">
        <title>Genome sequence of Rhizobiales bacterium strain IZ6.</title>
        <authorList>
            <person name="Nakai R."/>
            <person name="Naganuma T."/>
        </authorList>
    </citation>
    <scope>NUCLEOTIDE SEQUENCE [LARGE SCALE GENOMIC DNA]</scope>
    <source>
        <strain evidence="3 4">IZ6</strain>
    </source>
</reference>
<proteinExistence type="predicted"/>
<evidence type="ECO:0000259" key="1">
    <source>
        <dbReference type="Pfam" id="PF14742"/>
    </source>
</evidence>
<organism evidence="3 4">
    <name type="scientific">Terrihabitans soli</name>
    <dbReference type="NCBI Taxonomy" id="708113"/>
    <lineage>
        <taxon>Bacteria</taxon>
        <taxon>Pseudomonadati</taxon>
        <taxon>Pseudomonadota</taxon>
        <taxon>Alphaproteobacteria</taxon>
        <taxon>Hyphomicrobiales</taxon>
        <taxon>Terrihabitans</taxon>
    </lineage>
</organism>
<gene>
    <name evidence="3" type="ORF">IZ6_29190</name>
</gene>
<dbReference type="SUPFAM" id="SSF48208">
    <property type="entry name" value="Six-hairpin glycosidases"/>
    <property type="match status" value="1"/>
</dbReference>
<dbReference type="RefSeq" id="WP_222875778.1">
    <property type="nucleotide sequence ID" value="NZ_AP023361.1"/>
</dbReference>
<evidence type="ECO:0000259" key="2">
    <source>
        <dbReference type="Pfam" id="PF22422"/>
    </source>
</evidence>